<dbReference type="CDD" id="cd18095">
    <property type="entry name" value="SpoU-like_rRNA-MTase"/>
    <property type="match status" value="1"/>
</dbReference>
<reference evidence="6 7" key="1">
    <citation type="submission" date="2020-08" db="EMBL/GenBank/DDBJ databases">
        <title>Genomic Encyclopedia of Type Strains, Phase IV (KMG-IV): sequencing the most valuable type-strain genomes for metagenomic binning, comparative biology and taxonomic classification.</title>
        <authorList>
            <person name="Goeker M."/>
        </authorList>
    </citation>
    <scope>NUCLEOTIDE SEQUENCE [LARGE SCALE GENOMIC DNA]</scope>
    <source>
        <strain evidence="6 7">DSM 17245</strain>
    </source>
</reference>
<feature type="domain" description="tRNA/rRNA methyltransferase SpoU type" evidence="4">
    <location>
        <begin position="107"/>
        <end position="247"/>
    </location>
</feature>
<evidence type="ECO:0000256" key="1">
    <source>
        <dbReference type="ARBA" id="ARBA00007228"/>
    </source>
</evidence>
<evidence type="ECO:0000256" key="3">
    <source>
        <dbReference type="ARBA" id="ARBA00022679"/>
    </source>
</evidence>
<dbReference type="Gene3D" id="3.40.1280.10">
    <property type="match status" value="1"/>
</dbReference>
<organism evidence="6 7">
    <name type="scientific">Oribacterium sinus</name>
    <dbReference type="NCBI Taxonomy" id="237576"/>
    <lineage>
        <taxon>Bacteria</taxon>
        <taxon>Bacillati</taxon>
        <taxon>Bacillota</taxon>
        <taxon>Clostridia</taxon>
        <taxon>Lachnospirales</taxon>
        <taxon>Lachnospiraceae</taxon>
        <taxon>Oribacterium</taxon>
    </lineage>
</organism>
<dbReference type="SUPFAM" id="SSF55315">
    <property type="entry name" value="L30e-like"/>
    <property type="match status" value="1"/>
</dbReference>
<dbReference type="GeneID" id="85015471"/>
<accession>A0A7W9SGX5</accession>
<name>A0A7W9SGX5_9FIRM</name>
<dbReference type="Proteomes" id="UP000522163">
    <property type="component" value="Unassembled WGS sequence"/>
</dbReference>
<keyword evidence="3 6" id="KW-0808">Transferase</keyword>
<dbReference type="SUPFAM" id="SSF75217">
    <property type="entry name" value="alpha/beta knot"/>
    <property type="match status" value="1"/>
</dbReference>
<dbReference type="InterPro" id="IPR001537">
    <property type="entry name" value="SpoU_MeTrfase"/>
</dbReference>
<protein>
    <submittedName>
        <fullName evidence="6">TrmH family RNA methyltransferase</fullName>
    </submittedName>
</protein>
<keyword evidence="2 6" id="KW-0489">Methyltransferase</keyword>
<dbReference type="RefSeq" id="WP_183684485.1">
    <property type="nucleotide sequence ID" value="NZ_JACHHH010000010.1"/>
</dbReference>
<sequence>MHRIESPHNEGLKEIRELTKKAKKRWEKGMFVAEGERLLLDLPASSLLQLYVQEDYKGALPRGIEKEDSRICILSKKAMESISTTEHGQGILGLLRFPKKEKPKGDLFLILENIQDPGNLGTLFRTAEAAGVNHIFLSRNTVDPFSPKVVRSTMGSLFRLPFSIEEDLLSLCESLKSAGVQVFALDLDGKKTHFQAAFQGPSAFLFGNEGNGLTKELSQSATEKLLIPMEGKIESLNVATSASIVLYEAVRQRRYIKEEG</sequence>
<dbReference type="GO" id="GO:0006396">
    <property type="term" value="P:RNA processing"/>
    <property type="evidence" value="ECO:0007669"/>
    <property type="project" value="InterPro"/>
</dbReference>
<evidence type="ECO:0000259" key="5">
    <source>
        <dbReference type="Pfam" id="PF22435"/>
    </source>
</evidence>
<evidence type="ECO:0000313" key="6">
    <source>
        <dbReference type="EMBL" id="MBB6041949.1"/>
    </source>
</evidence>
<dbReference type="AlphaFoldDB" id="A0A7W9SGX5"/>
<dbReference type="InterPro" id="IPR029028">
    <property type="entry name" value="Alpha/beta_knot_MTases"/>
</dbReference>
<evidence type="ECO:0000256" key="2">
    <source>
        <dbReference type="ARBA" id="ARBA00022603"/>
    </source>
</evidence>
<feature type="domain" description="MRM3-like substrate binding" evidence="5">
    <location>
        <begin position="9"/>
        <end position="93"/>
    </location>
</feature>
<dbReference type="EMBL" id="JACHHH010000010">
    <property type="protein sequence ID" value="MBB6041949.1"/>
    <property type="molecule type" value="Genomic_DNA"/>
</dbReference>
<dbReference type="Pfam" id="PF22435">
    <property type="entry name" value="MRM3-like_sub_bind"/>
    <property type="match status" value="1"/>
</dbReference>
<dbReference type="GO" id="GO:0008173">
    <property type="term" value="F:RNA methyltransferase activity"/>
    <property type="evidence" value="ECO:0007669"/>
    <property type="project" value="InterPro"/>
</dbReference>
<comment type="similarity">
    <text evidence="1">Belongs to the class IV-like SAM-binding methyltransferase superfamily. RNA methyltransferase TrmH family.</text>
</comment>
<dbReference type="Gene3D" id="3.30.1330.30">
    <property type="match status" value="1"/>
</dbReference>
<dbReference type="PANTHER" id="PTHR43191:SF2">
    <property type="entry name" value="RRNA METHYLTRANSFERASE 3, MITOCHONDRIAL"/>
    <property type="match status" value="1"/>
</dbReference>
<gene>
    <name evidence="6" type="ORF">HNQ46_001940</name>
</gene>
<dbReference type="Pfam" id="PF00588">
    <property type="entry name" value="SpoU_methylase"/>
    <property type="match status" value="1"/>
</dbReference>
<dbReference type="InterPro" id="IPR029026">
    <property type="entry name" value="tRNA_m1G_MTases_N"/>
</dbReference>
<evidence type="ECO:0000259" key="4">
    <source>
        <dbReference type="Pfam" id="PF00588"/>
    </source>
</evidence>
<dbReference type="PANTHER" id="PTHR43191">
    <property type="entry name" value="RRNA METHYLTRANSFERASE 3"/>
    <property type="match status" value="1"/>
</dbReference>
<dbReference type="InterPro" id="IPR053888">
    <property type="entry name" value="MRM3-like_sub_bind"/>
</dbReference>
<proteinExistence type="inferred from homology"/>
<evidence type="ECO:0000313" key="7">
    <source>
        <dbReference type="Proteomes" id="UP000522163"/>
    </source>
</evidence>
<dbReference type="GO" id="GO:0003723">
    <property type="term" value="F:RNA binding"/>
    <property type="evidence" value="ECO:0007669"/>
    <property type="project" value="InterPro"/>
</dbReference>
<dbReference type="InterPro" id="IPR029064">
    <property type="entry name" value="Ribosomal_eL30-like_sf"/>
</dbReference>
<dbReference type="GO" id="GO:0032259">
    <property type="term" value="P:methylation"/>
    <property type="evidence" value="ECO:0007669"/>
    <property type="project" value="UniProtKB-KW"/>
</dbReference>
<dbReference type="InterPro" id="IPR051259">
    <property type="entry name" value="rRNA_Methyltransferase"/>
</dbReference>
<comment type="caution">
    <text evidence="6">The sequence shown here is derived from an EMBL/GenBank/DDBJ whole genome shotgun (WGS) entry which is preliminary data.</text>
</comment>